<gene>
    <name evidence="12" type="primary">SPL9</name>
</gene>
<dbReference type="InterPro" id="IPR044817">
    <property type="entry name" value="SBP-like"/>
</dbReference>
<protein>
    <submittedName>
        <fullName evidence="12">Squamosa promoter-binding-like protein 9</fullName>
    </submittedName>
</protein>
<name>A0A7D3QNA6_AMATR</name>
<keyword evidence="6" id="KW-0238">DNA-binding</keyword>
<dbReference type="InterPro" id="IPR036893">
    <property type="entry name" value="SBP_sf"/>
</dbReference>
<feature type="compositionally biased region" description="Basic residues" evidence="10">
    <location>
        <begin position="139"/>
        <end position="150"/>
    </location>
</feature>
<comment type="subcellular location">
    <subcellularLocation>
        <location evidence="1">Nucleus</location>
    </subcellularLocation>
</comment>
<keyword evidence="7" id="KW-0804">Transcription</keyword>
<feature type="region of interest" description="Disordered" evidence="10">
    <location>
        <begin position="1"/>
        <end position="26"/>
    </location>
</feature>
<evidence type="ECO:0000313" key="12">
    <source>
        <dbReference type="EMBL" id="QKE53469.1"/>
    </source>
</evidence>
<dbReference type="PANTHER" id="PTHR31251">
    <property type="entry name" value="SQUAMOSA PROMOTER-BINDING-LIKE PROTEIN 4"/>
    <property type="match status" value="1"/>
</dbReference>
<accession>A0A7D3QNA6</accession>
<dbReference type="Gene3D" id="4.10.1100.10">
    <property type="entry name" value="Transcription factor, SBP-box domain"/>
    <property type="match status" value="1"/>
</dbReference>
<keyword evidence="4" id="KW-0862">Zinc</keyword>
<organism evidence="12">
    <name type="scientific">Amaranthus tricolor</name>
    <name type="common">Joseph's coat</name>
    <name type="synonym">Amaranthus gangeticus</name>
    <dbReference type="NCBI Taxonomy" id="29722"/>
    <lineage>
        <taxon>Eukaryota</taxon>
        <taxon>Viridiplantae</taxon>
        <taxon>Streptophyta</taxon>
        <taxon>Embryophyta</taxon>
        <taxon>Tracheophyta</taxon>
        <taxon>Spermatophyta</taxon>
        <taxon>Magnoliopsida</taxon>
        <taxon>eudicotyledons</taxon>
        <taxon>Gunneridae</taxon>
        <taxon>Pentapetalae</taxon>
        <taxon>Caryophyllales</taxon>
        <taxon>Amaranthaceae</taxon>
        <taxon>Amaranthus</taxon>
    </lineage>
</organism>
<dbReference type="PANTHER" id="PTHR31251:SF226">
    <property type="entry name" value="SQUAMOSA PROMOTER-BINDING-LIKE PROTEIN 6"/>
    <property type="match status" value="1"/>
</dbReference>
<keyword evidence="8" id="KW-0539">Nucleus</keyword>
<dbReference type="GO" id="GO:0008270">
    <property type="term" value="F:zinc ion binding"/>
    <property type="evidence" value="ECO:0007669"/>
    <property type="project" value="UniProtKB-KW"/>
</dbReference>
<evidence type="ECO:0000256" key="9">
    <source>
        <dbReference type="PROSITE-ProRule" id="PRU00470"/>
    </source>
</evidence>
<evidence type="ECO:0000259" key="11">
    <source>
        <dbReference type="PROSITE" id="PS51141"/>
    </source>
</evidence>
<sequence length="376" mass="40655">MDTTTSKYQTFVEGSSKTKPLSSSGLSDSLNGLKFGQKIYFEDVGGTSLGMSCSSSSISSKKGGKGVMQSGLPPRCQVEGCKVDLSDAKPYYSRHKVCSMHSKSPLVIVNGLEQRFCQQCSRFHRLPEFDQGKRSCRRRLAGHNERRRKPPPGSLLSSRLGRLSSSLFDDKTSRSGGFLLDFTSYSRDSKTDLWLGYNTSEQLSGIQSRSNMWPDNSMDPSSKVFPQGSASGSVFSFPAGECNTGVSSDSSCALSLLSNQNWSSGNRASDTGLGNLMNLDGVTVSQCPAAHTVTVAHLPSSNSLWGFKGNNDPDCGLQAVPSGHLGLGQTSQPHFSGQFHGDLMMEQVPNGGRHYMDVEHSRVYDSTASNHVDWSL</sequence>
<evidence type="ECO:0000256" key="2">
    <source>
        <dbReference type="ARBA" id="ARBA00022723"/>
    </source>
</evidence>
<reference evidence="12" key="1">
    <citation type="submission" date="2019-09" db="EMBL/GenBank/DDBJ databases">
        <authorList>
            <person name="Chen J."/>
        </authorList>
    </citation>
    <scope>NUCLEOTIDE SEQUENCE</scope>
    <source>
        <tissue evidence="12">Seeding</tissue>
    </source>
</reference>
<dbReference type="PROSITE" id="PS51141">
    <property type="entry name" value="ZF_SBP"/>
    <property type="match status" value="1"/>
</dbReference>
<dbReference type="GO" id="GO:0003677">
    <property type="term" value="F:DNA binding"/>
    <property type="evidence" value="ECO:0007669"/>
    <property type="project" value="UniProtKB-KW"/>
</dbReference>
<dbReference type="OrthoDB" id="514967at2759"/>
<feature type="domain" description="SBP-type" evidence="11">
    <location>
        <begin position="73"/>
        <end position="150"/>
    </location>
</feature>
<keyword evidence="2" id="KW-0479">Metal-binding</keyword>
<dbReference type="AlphaFoldDB" id="A0A7D3QNA6"/>
<dbReference type="Pfam" id="PF03110">
    <property type="entry name" value="SBP"/>
    <property type="match status" value="1"/>
</dbReference>
<dbReference type="GO" id="GO:0005634">
    <property type="term" value="C:nucleus"/>
    <property type="evidence" value="ECO:0007669"/>
    <property type="project" value="UniProtKB-SubCell"/>
</dbReference>
<dbReference type="InterPro" id="IPR004333">
    <property type="entry name" value="SBP_dom"/>
</dbReference>
<evidence type="ECO:0000256" key="5">
    <source>
        <dbReference type="ARBA" id="ARBA00023015"/>
    </source>
</evidence>
<feature type="region of interest" description="Disordered" evidence="10">
    <location>
        <begin position="139"/>
        <end position="159"/>
    </location>
</feature>
<evidence type="ECO:0000256" key="6">
    <source>
        <dbReference type="ARBA" id="ARBA00023125"/>
    </source>
</evidence>
<keyword evidence="3 9" id="KW-0863">Zinc-finger</keyword>
<feature type="compositionally biased region" description="Polar residues" evidence="10">
    <location>
        <begin position="1"/>
        <end position="20"/>
    </location>
</feature>
<proteinExistence type="evidence at transcript level"/>
<evidence type="ECO:0000256" key="7">
    <source>
        <dbReference type="ARBA" id="ARBA00023163"/>
    </source>
</evidence>
<dbReference type="SUPFAM" id="SSF103612">
    <property type="entry name" value="SBT domain"/>
    <property type="match status" value="1"/>
</dbReference>
<evidence type="ECO:0000256" key="1">
    <source>
        <dbReference type="ARBA" id="ARBA00004123"/>
    </source>
</evidence>
<evidence type="ECO:0000256" key="8">
    <source>
        <dbReference type="ARBA" id="ARBA00023242"/>
    </source>
</evidence>
<evidence type="ECO:0000256" key="3">
    <source>
        <dbReference type="ARBA" id="ARBA00022771"/>
    </source>
</evidence>
<keyword evidence="5" id="KW-0805">Transcription regulation</keyword>
<evidence type="ECO:0000256" key="4">
    <source>
        <dbReference type="ARBA" id="ARBA00022833"/>
    </source>
</evidence>
<dbReference type="EMBL" id="MN458564">
    <property type="protein sequence ID" value="QKE53469.1"/>
    <property type="molecule type" value="mRNA"/>
</dbReference>
<evidence type="ECO:0000256" key="10">
    <source>
        <dbReference type="SAM" id="MobiDB-lite"/>
    </source>
</evidence>
<dbReference type="FunFam" id="4.10.1100.10:FF:000001">
    <property type="entry name" value="Squamosa promoter-binding-like protein 14"/>
    <property type="match status" value="1"/>
</dbReference>